<feature type="transmembrane region" description="Helical" evidence="9">
    <location>
        <begin position="63"/>
        <end position="87"/>
    </location>
</feature>
<dbReference type="Pfam" id="PF09801">
    <property type="entry name" value="SYS1"/>
    <property type="match status" value="1"/>
</dbReference>
<evidence type="ECO:0000313" key="11">
    <source>
        <dbReference type="Proteomes" id="UP000054776"/>
    </source>
</evidence>
<reference evidence="10 11" key="1">
    <citation type="submission" date="2015-01" db="EMBL/GenBank/DDBJ databases">
        <title>Evolution of Trichinella species and genotypes.</title>
        <authorList>
            <person name="Korhonen P.K."/>
            <person name="Edoardo P."/>
            <person name="Giuseppe L.R."/>
            <person name="Gasser R.B."/>
        </authorList>
    </citation>
    <scope>NUCLEOTIDE SEQUENCE [LARGE SCALE GENOMIC DNA]</scope>
    <source>
        <strain evidence="10">ISS3</strain>
    </source>
</reference>
<evidence type="ECO:0000256" key="1">
    <source>
        <dbReference type="ARBA" id="ARBA00004653"/>
    </source>
</evidence>
<dbReference type="PANTHER" id="PTHR12952">
    <property type="entry name" value="SYS1"/>
    <property type="match status" value="1"/>
</dbReference>
<keyword evidence="5" id="KW-0653">Protein transport</keyword>
<dbReference type="GO" id="GO:0005829">
    <property type="term" value="C:cytosol"/>
    <property type="evidence" value="ECO:0007669"/>
    <property type="project" value="GOC"/>
</dbReference>
<comment type="similarity">
    <text evidence="2">Belongs to the SYS1 family.</text>
</comment>
<dbReference type="GO" id="GO:0034067">
    <property type="term" value="P:protein localization to Golgi apparatus"/>
    <property type="evidence" value="ECO:0007669"/>
    <property type="project" value="TreeGrafter"/>
</dbReference>
<evidence type="ECO:0000256" key="3">
    <source>
        <dbReference type="ARBA" id="ARBA00022448"/>
    </source>
</evidence>
<keyword evidence="3" id="KW-0813">Transport</keyword>
<dbReference type="GO" id="GO:0043001">
    <property type="term" value="P:Golgi to plasma membrane protein transport"/>
    <property type="evidence" value="ECO:0007669"/>
    <property type="project" value="TreeGrafter"/>
</dbReference>
<sequence>MSVANYIPFPDSLVIKVTVTQCFMKVDGISIFDKLHAMCHLVLIWKNCPAMANGFYSTKRDPLLLALQILAMQALFYSSLLSLQAVVNYVFDYDNSLNQIFDIQAFRLRNWENITRLLVNVVNSVLMAIALRFVVCRAKLCLDFACTFYIFHFLACWISRSAIPTVASWWLLQLVCITITTVLGEYLCMQVELQDIPVLLGPRVDFSINLNGAIFQLFNAMHKTLVMLKLIVANAPFCHEVILVNDTLWLGAESVDGGGRCFGAQIGHETVII</sequence>
<gene>
    <name evidence="10" type="primary">Sys1</name>
    <name evidence="10" type="ORF">T01_9547</name>
</gene>
<keyword evidence="11" id="KW-1185">Reference proteome</keyword>
<protein>
    <submittedName>
        <fullName evidence="10">Protein SYS1-like protein</fullName>
    </submittedName>
</protein>
<dbReference type="eggNOG" id="KOG4697">
    <property type="taxonomic scope" value="Eukaryota"/>
</dbReference>
<dbReference type="AlphaFoldDB" id="A0A0V1B301"/>
<keyword evidence="4 9" id="KW-0812">Transmembrane</keyword>
<dbReference type="Proteomes" id="UP000054776">
    <property type="component" value="Unassembled WGS sequence"/>
</dbReference>
<proteinExistence type="inferred from homology"/>
<comment type="subcellular location">
    <subcellularLocation>
        <location evidence="1">Golgi apparatus membrane</location>
        <topology evidence="1">Multi-pass membrane protein</topology>
    </subcellularLocation>
</comment>
<evidence type="ECO:0000256" key="6">
    <source>
        <dbReference type="ARBA" id="ARBA00022989"/>
    </source>
</evidence>
<dbReference type="GO" id="GO:0000139">
    <property type="term" value="C:Golgi membrane"/>
    <property type="evidence" value="ECO:0007669"/>
    <property type="project" value="UniProtKB-SubCell"/>
</dbReference>
<evidence type="ECO:0000256" key="4">
    <source>
        <dbReference type="ARBA" id="ARBA00022692"/>
    </source>
</evidence>
<keyword evidence="8 9" id="KW-0472">Membrane</keyword>
<dbReference type="PANTHER" id="PTHR12952:SF0">
    <property type="entry name" value="PROTEIN SYS1 HOMOLOG"/>
    <property type="match status" value="1"/>
</dbReference>
<organism evidence="10 11">
    <name type="scientific">Trichinella spiralis</name>
    <name type="common">Trichina worm</name>
    <dbReference type="NCBI Taxonomy" id="6334"/>
    <lineage>
        <taxon>Eukaryota</taxon>
        <taxon>Metazoa</taxon>
        <taxon>Ecdysozoa</taxon>
        <taxon>Nematoda</taxon>
        <taxon>Enoplea</taxon>
        <taxon>Dorylaimia</taxon>
        <taxon>Trichinellida</taxon>
        <taxon>Trichinellidae</taxon>
        <taxon>Trichinella</taxon>
    </lineage>
</organism>
<comment type="caution">
    <text evidence="10">The sequence shown here is derived from an EMBL/GenBank/DDBJ whole genome shotgun (WGS) entry which is preliminary data.</text>
</comment>
<evidence type="ECO:0000256" key="5">
    <source>
        <dbReference type="ARBA" id="ARBA00022927"/>
    </source>
</evidence>
<keyword evidence="6 9" id="KW-1133">Transmembrane helix</keyword>
<evidence type="ECO:0000256" key="2">
    <source>
        <dbReference type="ARBA" id="ARBA00008160"/>
    </source>
</evidence>
<accession>A0A0V1B301</accession>
<dbReference type="OrthoDB" id="542931at2759"/>
<dbReference type="EMBL" id="JYDH01000120">
    <property type="protein sequence ID" value="KRY31360.1"/>
    <property type="molecule type" value="Genomic_DNA"/>
</dbReference>
<keyword evidence="7" id="KW-0333">Golgi apparatus</keyword>
<evidence type="ECO:0000313" key="10">
    <source>
        <dbReference type="EMBL" id="KRY31360.1"/>
    </source>
</evidence>
<feature type="transmembrane region" description="Helical" evidence="9">
    <location>
        <begin position="142"/>
        <end position="163"/>
    </location>
</feature>
<evidence type="ECO:0000256" key="9">
    <source>
        <dbReference type="SAM" id="Phobius"/>
    </source>
</evidence>
<evidence type="ECO:0000256" key="7">
    <source>
        <dbReference type="ARBA" id="ARBA00023034"/>
    </source>
</evidence>
<dbReference type="GO" id="GO:0005802">
    <property type="term" value="C:trans-Golgi network"/>
    <property type="evidence" value="ECO:0007669"/>
    <property type="project" value="TreeGrafter"/>
</dbReference>
<dbReference type="GO" id="GO:0006895">
    <property type="term" value="P:Golgi to endosome transport"/>
    <property type="evidence" value="ECO:0007669"/>
    <property type="project" value="TreeGrafter"/>
</dbReference>
<dbReference type="InterPro" id="IPR019185">
    <property type="entry name" value="Integral_membrane_SYS1-rel"/>
</dbReference>
<evidence type="ECO:0000256" key="8">
    <source>
        <dbReference type="ARBA" id="ARBA00023136"/>
    </source>
</evidence>
<feature type="transmembrane region" description="Helical" evidence="9">
    <location>
        <begin position="117"/>
        <end position="135"/>
    </location>
</feature>
<name>A0A0V1B301_TRISP</name>